<dbReference type="Gene3D" id="3.30.450.20">
    <property type="entry name" value="PAS domain"/>
    <property type="match status" value="2"/>
</dbReference>
<feature type="compositionally biased region" description="Basic and acidic residues" evidence="7">
    <location>
        <begin position="582"/>
        <end position="604"/>
    </location>
</feature>
<dbReference type="EMBL" id="JAVRJZ010000017">
    <property type="protein sequence ID" value="KAK2709478.1"/>
    <property type="molecule type" value="Genomic_DNA"/>
</dbReference>
<dbReference type="GO" id="GO:0000981">
    <property type="term" value="F:DNA-binding transcription factor activity, RNA polymerase II-specific"/>
    <property type="evidence" value="ECO:0007669"/>
    <property type="project" value="TreeGrafter"/>
</dbReference>
<dbReference type="GO" id="GO:0000977">
    <property type="term" value="F:RNA polymerase II transcription regulatory region sequence-specific DNA binding"/>
    <property type="evidence" value="ECO:0007669"/>
    <property type="project" value="TreeGrafter"/>
</dbReference>
<sequence>MAAGYTLGLCAGRSPAEEAWMMIPHYPPQYPSMTMGMAMPHGSAMGLHPGVSGMGGLSSLSPGDYNALASSSLQRRSPLGSAAYTHSCILEMRKEKSRDAARSRRGKENYEFYELAKMLPLPPQITSQLDKASIIRLTIAFLKLKEFTSNGDPPWNNMGSGTGKGLKIHSSLHPPGFSPDQIEQFQGTHILQSLDGFAFSLGHDGRFLYISETVSIYLGLSQVELTGSSVFDYIHTADHQELADQLGINLNLSNSTSSNFPPSPASGSGNGDDLGSESTGMSNMSISKDADYKGFDRAFCLRMKSTLTKRGCHMKSSGYRVILIVGRMRAQQTGATSSDGTKSSKLLGLVALALALPPPAAHELKLESDMFVMRLNFEFKVVHCEPRISDLMEFTSEELTGKSLYSFSHGEDLEKLRRCHCDLINKGQAMSGCLRMLNRHGGFSWVQLCATVVCSSKNSEEQSIVCVTYVLSRPDYGGFPMDTSQLETDIKATDIKVETPISETSAPTAEVINICDSGVTVEMRPQFNQVQDLDSVEVPTEVARIGSSENEETYAARPDPARESEIVRSPSGVSRRGRKRKNQSEQLDKEDNKHGDEPDMERWKRNFNNNAETDIRELERLDGHVDFSTEALLGKHRPTIQWIGSPPDASTPLAVPSLLRRLYASRESVIRPNVQVQHTYTSPTTGIDGTNYDPFVSPYTPSYLPDYLPSMTPPSSVSPRESHPTMFSDTLRSQYQLSDGSGFGTSSQSLPLKHLYSGVPGLDTGLVSNDASQFYSHTAASSFHLYHPQVGKNQTYTDLLKPNQWYSS</sequence>
<dbReference type="PANTHER" id="PTHR23043">
    <property type="entry name" value="HYPOXIA-INDUCIBLE FACTOR 1 ALPHA"/>
    <property type="match status" value="1"/>
</dbReference>
<dbReference type="InterPro" id="IPR013767">
    <property type="entry name" value="PAS_fold"/>
</dbReference>
<keyword evidence="4" id="KW-0238">DNA-binding</keyword>
<feature type="domain" description="PAS" evidence="8">
    <location>
        <begin position="372"/>
        <end position="427"/>
    </location>
</feature>
<keyword evidence="6" id="KW-0539">Nucleus</keyword>
<proteinExistence type="predicted"/>
<dbReference type="PROSITE" id="PS50112">
    <property type="entry name" value="PAS"/>
    <property type="match status" value="2"/>
</dbReference>
<dbReference type="PANTHER" id="PTHR23043:SF26">
    <property type="entry name" value="PROTEIN TRACHEALESS"/>
    <property type="match status" value="1"/>
</dbReference>
<evidence type="ECO:0000256" key="3">
    <source>
        <dbReference type="ARBA" id="ARBA00023015"/>
    </source>
</evidence>
<evidence type="ECO:0000313" key="10">
    <source>
        <dbReference type="EMBL" id="KAK2709478.1"/>
    </source>
</evidence>
<dbReference type="CDD" id="cd00130">
    <property type="entry name" value="PAS"/>
    <property type="match status" value="2"/>
</dbReference>
<gene>
    <name evidence="10" type="ORF">QYM36_013212</name>
</gene>
<dbReference type="FunFam" id="4.10.280.10:FF:000062">
    <property type="entry name" value="Neuronal PAS domain-containing protein 3"/>
    <property type="match status" value="1"/>
</dbReference>
<dbReference type="Pfam" id="PF23171">
    <property type="entry name" value="bHLH_HIF1A"/>
    <property type="match status" value="1"/>
</dbReference>
<keyword evidence="5" id="KW-0804">Transcription</keyword>
<dbReference type="GO" id="GO:0046983">
    <property type="term" value="F:protein dimerization activity"/>
    <property type="evidence" value="ECO:0007669"/>
    <property type="project" value="InterPro"/>
</dbReference>
<dbReference type="GO" id="GO:0045944">
    <property type="term" value="P:positive regulation of transcription by RNA polymerase II"/>
    <property type="evidence" value="ECO:0007669"/>
    <property type="project" value="UniProtKB-ARBA"/>
</dbReference>
<evidence type="ECO:0000259" key="9">
    <source>
        <dbReference type="PROSITE" id="PS50888"/>
    </source>
</evidence>
<organism evidence="10 11">
    <name type="scientific">Artemia franciscana</name>
    <name type="common">Brine shrimp</name>
    <name type="synonym">Artemia sanfranciscana</name>
    <dbReference type="NCBI Taxonomy" id="6661"/>
    <lineage>
        <taxon>Eukaryota</taxon>
        <taxon>Metazoa</taxon>
        <taxon>Ecdysozoa</taxon>
        <taxon>Arthropoda</taxon>
        <taxon>Crustacea</taxon>
        <taxon>Branchiopoda</taxon>
        <taxon>Anostraca</taxon>
        <taxon>Artemiidae</taxon>
        <taxon>Artemia</taxon>
    </lineage>
</organism>
<name>A0AA88HDP8_ARTSF</name>
<dbReference type="InterPro" id="IPR036638">
    <property type="entry name" value="HLH_DNA-bd_sf"/>
</dbReference>
<keyword evidence="11" id="KW-1185">Reference proteome</keyword>
<dbReference type="Pfam" id="PF00989">
    <property type="entry name" value="PAS"/>
    <property type="match status" value="1"/>
</dbReference>
<dbReference type="InterPro" id="IPR011598">
    <property type="entry name" value="bHLH_dom"/>
</dbReference>
<dbReference type="FunFam" id="3.30.450.20:FF:000025">
    <property type="entry name" value="Neuronal PAS domain protein 3 isoform 1"/>
    <property type="match status" value="1"/>
</dbReference>
<evidence type="ECO:0000313" key="11">
    <source>
        <dbReference type="Proteomes" id="UP001187531"/>
    </source>
</evidence>
<dbReference type="AlphaFoldDB" id="A0AA88HDP8"/>
<evidence type="ECO:0000256" key="5">
    <source>
        <dbReference type="ARBA" id="ARBA00023163"/>
    </source>
</evidence>
<evidence type="ECO:0000259" key="8">
    <source>
        <dbReference type="PROSITE" id="PS50112"/>
    </source>
</evidence>
<keyword evidence="2" id="KW-0677">Repeat</keyword>
<dbReference type="SMART" id="SM00091">
    <property type="entry name" value="PAS"/>
    <property type="match status" value="2"/>
</dbReference>
<dbReference type="InterPro" id="IPR000014">
    <property type="entry name" value="PAS"/>
</dbReference>
<evidence type="ECO:0008006" key="12">
    <source>
        <dbReference type="Google" id="ProtNLM"/>
    </source>
</evidence>
<reference evidence="10" key="1">
    <citation type="submission" date="2023-07" db="EMBL/GenBank/DDBJ databases">
        <title>Chromosome-level genome assembly of Artemia franciscana.</title>
        <authorList>
            <person name="Jo E."/>
        </authorList>
    </citation>
    <scope>NUCLEOTIDE SEQUENCE</scope>
    <source>
        <tissue evidence="10">Whole body</tissue>
    </source>
</reference>
<evidence type="ECO:0000256" key="1">
    <source>
        <dbReference type="ARBA" id="ARBA00004123"/>
    </source>
</evidence>
<dbReference type="Proteomes" id="UP001187531">
    <property type="component" value="Unassembled WGS sequence"/>
</dbReference>
<accession>A0AA88HDP8</accession>
<comment type="caution">
    <text evidence="10">The sequence shown here is derived from an EMBL/GenBank/DDBJ whole genome shotgun (WGS) entry which is preliminary data.</text>
</comment>
<dbReference type="SUPFAM" id="SSF55785">
    <property type="entry name" value="PYP-like sensor domain (PAS domain)"/>
    <property type="match status" value="2"/>
</dbReference>
<dbReference type="SUPFAM" id="SSF47459">
    <property type="entry name" value="HLH, helix-loop-helix DNA-binding domain"/>
    <property type="match status" value="1"/>
</dbReference>
<feature type="domain" description="BHLH" evidence="9">
    <location>
        <begin position="92"/>
        <end position="145"/>
    </location>
</feature>
<evidence type="ECO:0000256" key="4">
    <source>
        <dbReference type="ARBA" id="ARBA00023125"/>
    </source>
</evidence>
<dbReference type="SMART" id="SM00353">
    <property type="entry name" value="HLH"/>
    <property type="match status" value="1"/>
</dbReference>
<dbReference type="InterPro" id="IPR013655">
    <property type="entry name" value="PAS_fold_3"/>
</dbReference>
<evidence type="ECO:0000256" key="2">
    <source>
        <dbReference type="ARBA" id="ARBA00022737"/>
    </source>
</evidence>
<dbReference type="GO" id="GO:0005634">
    <property type="term" value="C:nucleus"/>
    <property type="evidence" value="ECO:0007669"/>
    <property type="project" value="UniProtKB-SubCell"/>
</dbReference>
<dbReference type="Pfam" id="PF08447">
    <property type="entry name" value="PAS_3"/>
    <property type="match status" value="1"/>
</dbReference>
<dbReference type="InterPro" id="IPR035965">
    <property type="entry name" value="PAS-like_dom_sf"/>
</dbReference>
<evidence type="ECO:0000256" key="7">
    <source>
        <dbReference type="SAM" id="MobiDB-lite"/>
    </source>
</evidence>
<keyword evidence="3" id="KW-0805">Transcription regulation</keyword>
<evidence type="ECO:0000256" key="6">
    <source>
        <dbReference type="ARBA" id="ARBA00023242"/>
    </source>
</evidence>
<feature type="region of interest" description="Disordered" evidence="7">
    <location>
        <begin position="254"/>
        <end position="280"/>
    </location>
</feature>
<comment type="subcellular location">
    <subcellularLocation>
        <location evidence="1">Nucleus</location>
    </subcellularLocation>
</comment>
<dbReference type="Gene3D" id="4.10.280.10">
    <property type="entry name" value="Helix-loop-helix DNA-binding domain"/>
    <property type="match status" value="1"/>
</dbReference>
<dbReference type="PROSITE" id="PS50888">
    <property type="entry name" value="BHLH"/>
    <property type="match status" value="1"/>
</dbReference>
<protein>
    <recommendedName>
        <fullName evidence="12">Trachealess</fullName>
    </recommendedName>
</protein>
<feature type="region of interest" description="Disordered" evidence="7">
    <location>
        <begin position="543"/>
        <end position="604"/>
    </location>
</feature>
<dbReference type="FunFam" id="3.30.450.20:FF:000021">
    <property type="entry name" value="Neuronal PAS domain-containing protein 3"/>
    <property type="match status" value="1"/>
</dbReference>
<feature type="domain" description="PAS" evidence="8">
    <location>
        <begin position="189"/>
        <end position="255"/>
    </location>
</feature>